<keyword evidence="2" id="KW-0812">Transmembrane</keyword>
<comment type="caution">
    <text evidence="3">The sequence shown here is derived from an EMBL/GenBank/DDBJ whole genome shotgun (WGS) entry which is preliminary data.</text>
</comment>
<gene>
    <name evidence="3" type="ORF">JOD17_003472</name>
</gene>
<dbReference type="RefSeq" id="WP_204699131.1">
    <property type="nucleotide sequence ID" value="NZ_JAFBEC010000011.1"/>
</dbReference>
<evidence type="ECO:0000313" key="4">
    <source>
        <dbReference type="Proteomes" id="UP000741863"/>
    </source>
</evidence>
<keyword evidence="2" id="KW-1133">Transmembrane helix</keyword>
<feature type="region of interest" description="Disordered" evidence="1">
    <location>
        <begin position="1"/>
        <end position="53"/>
    </location>
</feature>
<dbReference type="EMBL" id="JAFBEC010000011">
    <property type="protein sequence ID" value="MBM7634370.1"/>
    <property type="molecule type" value="Genomic_DNA"/>
</dbReference>
<evidence type="ECO:0000313" key="3">
    <source>
        <dbReference type="EMBL" id="MBM7634370.1"/>
    </source>
</evidence>
<feature type="transmembrane region" description="Helical" evidence="2">
    <location>
        <begin position="294"/>
        <end position="316"/>
    </location>
</feature>
<evidence type="ECO:0008006" key="5">
    <source>
        <dbReference type="Google" id="ProtNLM"/>
    </source>
</evidence>
<organism evidence="3 4">
    <name type="scientific">Geomicrobium sediminis</name>
    <dbReference type="NCBI Taxonomy" id="1347788"/>
    <lineage>
        <taxon>Bacteria</taxon>
        <taxon>Bacillati</taxon>
        <taxon>Bacillota</taxon>
        <taxon>Bacilli</taxon>
        <taxon>Bacillales</taxon>
        <taxon>Geomicrobium</taxon>
    </lineage>
</organism>
<keyword evidence="2" id="KW-0472">Membrane</keyword>
<dbReference type="Proteomes" id="UP000741863">
    <property type="component" value="Unassembled WGS sequence"/>
</dbReference>
<accession>A0ABS2PG14</accession>
<reference evidence="3 4" key="1">
    <citation type="submission" date="2021-01" db="EMBL/GenBank/DDBJ databases">
        <title>Genomic Encyclopedia of Type Strains, Phase IV (KMG-IV): sequencing the most valuable type-strain genomes for metagenomic binning, comparative biology and taxonomic classification.</title>
        <authorList>
            <person name="Goeker M."/>
        </authorList>
    </citation>
    <scope>NUCLEOTIDE SEQUENCE [LARGE SCALE GENOMIC DNA]</scope>
    <source>
        <strain evidence="3 4">DSM 25540</strain>
    </source>
</reference>
<feature type="non-terminal residue" evidence="3">
    <location>
        <position position="1"/>
    </location>
</feature>
<proteinExistence type="predicted"/>
<evidence type="ECO:0000256" key="1">
    <source>
        <dbReference type="SAM" id="MobiDB-lite"/>
    </source>
</evidence>
<sequence length="383" mass="38677">GPGGQGPGGGYPGMGPGGQGPGGGYPGMGPGGQGPGGGYPGMGPGGQGPGGGYSGMGPGGKYYGDPMYPNFAPTSNQMTNHHFNRQLLEMYGSALSIRQDVQEGYSRWTQSEGLQNFGAVMYGHRPEGESQTGVNNFVSSTGNLVGNFHTIVNTADQLGNNLGALPGSRNALGTINMAFAIAMPGVDHVNHQGMRAVGDVTDYASNALAFTQDWKDFKAGQGMSPQVGQATNAPGVMTTTMDTILRRTGGWLGVAGSVLSVGESIQHATQGNYLDSFGSGLDAVGSAAFAAAMFFPPVAVTAGVVGLVATAGGLIIRYREPIGKALSWVGDKASKAWNSTVDGVKSVGNAISDGAKSVGNAISDGAKSVGKGISNGFNKLFGN</sequence>
<keyword evidence="4" id="KW-1185">Reference proteome</keyword>
<protein>
    <recommendedName>
        <fullName evidence="5">WXG100 family type VII secretion target</fullName>
    </recommendedName>
</protein>
<evidence type="ECO:0000256" key="2">
    <source>
        <dbReference type="SAM" id="Phobius"/>
    </source>
</evidence>
<dbReference type="Gene3D" id="1.10.287.700">
    <property type="entry name" value="Helix hairpin bin"/>
    <property type="match status" value="1"/>
</dbReference>
<name>A0ABS2PG14_9BACL</name>